<dbReference type="EMBL" id="CP010407">
    <property type="protein sequence ID" value="AJF67844.1"/>
    <property type="molecule type" value="Genomic_DNA"/>
</dbReference>
<keyword evidence="3" id="KW-1185">Reference proteome</keyword>
<evidence type="ECO:0000313" key="2">
    <source>
        <dbReference type="EMBL" id="AJF67844.1"/>
    </source>
</evidence>
<proteinExistence type="predicted"/>
<dbReference type="KEGG" id="svt:SVTN_29190"/>
<evidence type="ECO:0000256" key="1">
    <source>
        <dbReference type="SAM" id="SignalP"/>
    </source>
</evidence>
<dbReference type="InterPro" id="IPR011049">
    <property type="entry name" value="Serralysin-like_metalloprot_C"/>
</dbReference>
<dbReference type="SUPFAM" id="SSF51120">
    <property type="entry name" value="beta-Roll"/>
    <property type="match status" value="1"/>
</dbReference>
<dbReference type="RefSeq" id="WP_041131772.1">
    <property type="nucleotide sequence ID" value="NZ_CP010407.1"/>
</dbReference>
<gene>
    <name evidence="2" type="ORF">SVTN_29190</name>
</gene>
<accession>A0A0B5IHM8</accession>
<dbReference type="PROSITE" id="PS51257">
    <property type="entry name" value="PROKAR_LIPOPROTEIN"/>
    <property type="match status" value="1"/>
</dbReference>
<dbReference type="HOGENOM" id="CLU_1834131_0_0_11"/>
<evidence type="ECO:0000313" key="3">
    <source>
        <dbReference type="Proteomes" id="UP000031774"/>
    </source>
</evidence>
<dbReference type="AlphaFoldDB" id="A0A0B5IHM8"/>
<dbReference type="Gene3D" id="2.160.20.160">
    <property type="match status" value="1"/>
</dbReference>
<feature type="chain" id="PRO_5002103650" evidence="1">
    <location>
        <begin position="28"/>
        <end position="140"/>
    </location>
</feature>
<reference evidence="2 3" key="1">
    <citation type="submission" date="2014-12" db="EMBL/GenBank/DDBJ databases">
        <title>Complete genome sequence of Streptomyces vietnamensis strain GIMV4.0001, a genetic manipulable producer of the benzoisochromanequinone antibiotic granaticin.</title>
        <authorList>
            <person name="Deng M.R."/>
            <person name="Guo J."/>
            <person name="Ma L.Y."/>
            <person name="Feng G.D."/>
            <person name="Mo C.Y."/>
            <person name="Zhu H.H."/>
        </authorList>
    </citation>
    <scope>NUCLEOTIDE SEQUENCE [LARGE SCALE GENOMIC DNA]</scope>
    <source>
        <strain evidence="3">GIMV4.0001</strain>
    </source>
</reference>
<keyword evidence="1" id="KW-0732">Signal</keyword>
<dbReference type="PRINTS" id="PR00313">
    <property type="entry name" value="CABNDNGRPT"/>
</dbReference>
<dbReference type="STRING" id="362257.SVTN_29190"/>
<protein>
    <submittedName>
        <fullName evidence="2">Uncharacterized protein</fullName>
    </submittedName>
</protein>
<name>A0A0B5IHM8_9ACTN</name>
<sequence>MIRNAARALCAASLIVTPLVLSTPAHAAVGCQVNGVPAPGPNITGTSGSDYITCTSINSMDTISGLGGNDYISVGTSSGQVLGGDGSDYIRVGTVAAGQVNGGLGNDYIRVDTNNATVSGGLGTDYCRVGTGNPPISCEV</sequence>
<organism evidence="2 3">
    <name type="scientific">Streptomyces vietnamensis</name>
    <dbReference type="NCBI Taxonomy" id="362257"/>
    <lineage>
        <taxon>Bacteria</taxon>
        <taxon>Bacillati</taxon>
        <taxon>Actinomycetota</taxon>
        <taxon>Actinomycetes</taxon>
        <taxon>Kitasatosporales</taxon>
        <taxon>Streptomycetaceae</taxon>
        <taxon>Streptomyces</taxon>
    </lineage>
</organism>
<dbReference type="Proteomes" id="UP000031774">
    <property type="component" value="Chromosome"/>
</dbReference>
<feature type="signal peptide" evidence="1">
    <location>
        <begin position="1"/>
        <end position="27"/>
    </location>
</feature>